<dbReference type="InterPro" id="IPR025870">
    <property type="entry name" value="Glyoxalase-like_dom"/>
</dbReference>
<gene>
    <name evidence="2" type="ORF">DMC30DRAFT_401406</name>
</gene>
<organism evidence="2 3">
    <name type="scientific">Rhodotorula diobovata</name>
    <dbReference type="NCBI Taxonomy" id="5288"/>
    <lineage>
        <taxon>Eukaryota</taxon>
        <taxon>Fungi</taxon>
        <taxon>Dikarya</taxon>
        <taxon>Basidiomycota</taxon>
        <taxon>Pucciniomycotina</taxon>
        <taxon>Microbotryomycetes</taxon>
        <taxon>Sporidiobolales</taxon>
        <taxon>Sporidiobolaceae</taxon>
        <taxon>Rhodotorula</taxon>
    </lineage>
</organism>
<evidence type="ECO:0000313" key="3">
    <source>
        <dbReference type="Proteomes" id="UP000311382"/>
    </source>
</evidence>
<dbReference type="Proteomes" id="UP000311382">
    <property type="component" value="Unassembled WGS sequence"/>
</dbReference>
<evidence type="ECO:0000259" key="1">
    <source>
        <dbReference type="Pfam" id="PF13468"/>
    </source>
</evidence>
<reference evidence="2 3" key="1">
    <citation type="submission" date="2019-03" db="EMBL/GenBank/DDBJ databases">
        <title>Rhodosporidium diobovatum UCD-FST 08-225 genome sequencing, assembly, and annotation.</title>
        <authorList>
            <person name="Fakankun I.U."/>
            <person name="Fristensky B."/>
            <person name="Levin D.B."/>
        </authorList>
    </citation>
    <scope>NUCLEOTIDE SEQUENCE [LARGE SCALE GENOMIC DNA]</scope>
    <source>
        <strain evidence="2 3">UCD-FST 08-225</strain>
    </source>
</reference>
<sequence>MRCVLDHVIVLVPPGVLVDLPSSPTDALTVTPGGIRADKLTQTKLVILTAASYIELIALGPAPLTGGAANARAFIDFALMSPSLRSSFPPAYAALQPGEGTRPDGTTVKWVDVLTFPSSAYKRG</sequence>
<accession>A0A5C5FT01</accession>
<comment type="caution">
    <text evidence="2">The sequence shown here is derived from an EMBL/GenBank/DDBJ whole genome shotgun (WGS) entry which is preliminary data.</text>
</comment>
<dbReference type="Gene3D" id="3.10.180.10">
    <property type="entry name" value="2,3-Dihydroxybiphenyl 1,2-Dioxygenase, domain 1"/>
    <property type="match status" value="1"/>
</dbReference>
<dbReference type="EMBL" id="SOZI01000109">
    <property type="protein sequence ID" value="TNY19094.1"/>
    <property type="molecule type" value="Genomic_DNA"/>
</dbReference>
<name>A0A5C5FT01_9BASI</name>
<dbReference type="InterPro" id="IPR029068">
    <property type="entry name" value="Glyas_Bleomycin-R_OHBP_Dase"/>
</dbReference>
<evidence type="ECO:0000313" key="2">
    <source>
        <dbReference type="EMBL" id="TNY19094.1"/>
    </source>
</evidence>
<keyword evidence="3" id="KW-1185">Reference proteome</keyword>
<feature type="domain" description="Glyoxalase-like" evidence="1">
    <location>
        <begin position="5"/>
        <end position="110"/>
    </location>
</feature>
<dbReference type="Pfam" id="PF13468">
    <property type="entry name" value="Glyoxalase_3"/>
    <property type="match status" value="1"/>
</dbReference>
<proteinExistence type="predicted"/>
<protein>
    <recommendedName>
        <fullName evidence="1">Glyoxalase-like domain-containing protein</fullName>
    </recommendedName>
</protein>
<dbReference type="AlphaFoldDB" id="A0A5C5FT01"/>